<dbReference type="Gene3D" id="1.10.150.690">
    <property type="entry name" value="DUF2063"/>
    <property type="match status" value="1"/>
</dbReference>
<keyword evidence="4" id="KW-1185">Reference proteome</keyword>
<sequence length="571" mass="63058">MPHAATMHAPLTQPRFGLGLRTAHYADFLAGLQPVDWLEIITDNFLVDGGKPLAMLERFRADYPMAMHGVALSLGGTDPLDLDYLQRVRRLAERVQPMWVSEHLCWTGQGGRVLHDLYPVPYTEECARHLVARIRQAQDVLGRRLVLENVSSYVRYRSSETTEWDFLALVAEEADCDLLVDVNNIHVSSVNHGFDAEAYLAALPVHRVRQIHLAGHSRQGDFLIDTHDHPVAPEVWALYAQACRRFGPVATMIERDDDIPPLAELLQELDQARAVAREVLSLGRRSGDAVAAWPAWQGAPDALPLEAVQTELAEMVLASPAPEQTPAALDPAGPLPGLRGAQVYHHAYRARLQDALADSFPCLHTYLGDTQFAELACWHAEERPPQVRNLGRYGAELPARLAARHPQHPEVAELAALEWALRGVFDAADVAAWTTADLAAEGAEACLSQWPVLHPTVTLLWLHTSAPALWQALQAVQRGKEGTQEEAAPALPDVLHHAVPRPVLVWRKGQQPHFMSLDDPAEAVWLASLGEEGQSIAVSLAAMEARGEAPDQTTLAQWLARCWDQGWLRRG</sequence>
<dbReference type="InterPro" id="IPR044922">
    <property type="entry name" value="DUF2063_N_sf"/>
</dbReference>
<evidence type="ECO:0000313" key="4">
    <source>
        <dbReference type="Proteomes" id="UP000430120"/>
    </source>
</evidence>
<dbReference type="InterPro" id="IPR018640">
    <property type="entry name" value="DUF2063"/>
</dbReference>
<proteinExistence type="inferred from homology"/>
<evidence type="ECO:0000256" key="1">
    <source>
        <dbReference type="HAMAP-Rule" id="MF_00697"/>
    </source>
</evidence>
<dbReference type="NCBIfam" id="NF003818">
    <property type="entry name" value="PRK05409.1"/>
    <property type="match status" value="1"/>
</dbReference>
<dbReference type="Pfam" id="PF09836">
    <property type="entry name" value="DUF2063"/>
    <property type="match status" value="1"/>
</dbReference>
<protein>
    <recommendedName>
        <fullName evidence="1">UPF0276 protein F7Q92_01710</fullName>
    </recommendedName>
</protein>
<accession>A0A643FH59</accession>
<dbReference type="RefSeq" id="WP_151122216.1">
    <property type="nucleotide sequence ID" value="NZ_CP088081.1"/>
</dbReference>
<gene>
    <name evidence="3" type="ORF">F7Q92_01710</name>
</gene>
<reference evidence="3 4" key="1">
    <citation type="submission" date="2019-09" db="EMBL/GenBank/DDBJ databases">
        <title>Draft genome sequences of 48 bacterial type strains from the CCUG.</title>
        <authorList>
            <person name="Tunovic T."/>
            <person name="Pineiro-Iglesias B."/>
            <person name="Unosson C."/>
            <person name="Inganas E."/>
            <person name="Ohlen M."/>
            <person name="Cardew S."/>
            <person name="Jensie-Markopoulos S."/>
            <person name="Salva-Serra F."/>
            <person name="Jaen-Luchoro D."/>
            <person name="Karlsson R."/>
            <person name="Svensson-Stadler L."/>
            <person name="Chun J."/>
            <person name="Moore E."/>
        </authorList>
    </citation>
    <scope>NUCLEOTIDE SEQUENCE [LARGE SCALE GENOMIC DNA]</scope>
    <source>
        <strain evidence="3 4">CCUG 30977</strain>
    </source>
</reference>
<feature type="domain" description="Putative DNA-binding" evidence="2">
    <location>
        <begin position="308"/>
        <end position="399"/>
    </location>
</feature>
<dbReference type="OrthoDB" id="9763101at2"/>
<organism evidence="3 4">
    <name type="scientific">Ideonella dechloratans</name>
    <dbReference type="NCBI Taxonomy" id="36863"/>
    <lineage>
        <taxon>Bacteria</taxon>
        <taxon>Pseudomonadati</taxon>
        <taxon>Pseudomonadota</taxon>
        <taxon>Betaproteobacteria</taxon>
        <taxon>Burkholderiales</taxon>
        <taxon>Sphaerotilaceae</taxon>
        <taxon>Ideonella</taxon>
    </lineage>
</organism>
<dbReference type="EMBL" id="VZPB01000003">
    <property type="protein sequence ID" value="KAB0584897.1"/>
    <property type="molecule type" value="Genomic_DNA"/>
</dbReference>
<dbReference type="PANTHER" id="PTHR42194">
    <property type="entry name" value="UPF0276 PROTEIN HI_1600"/>
    <property type="match status" value="1"/>
</dbReference>
<dbReference type="Gene3D" id="3.20.20.150">
    <property type="entry name" value="Divalent-metal-dependent TIM barrel enzymes"/>
    <property type="match status" value="1"/>
</dbReference>
<evidence type="ECO:0000259" key="2">
    <source>
        <dbReference type="Pfam" id="PF09836"/>
    </source>
</evidence>
<dbReference type="SUPFAM" id="SSF51658">
    <property type="entry name" value="Xylose isomerase-like"/>
    <property type="match status" value="1"/>
</dbReference>
<name>A0A643FH59_IDEDE</name>
<dbReference type="InterPro" id="IPR007801">
    <property type="entry name" value="MbnB/TglH/ChrH"/>
</dbReference>
<dbReference type="AlphaFoldDB" id="A0A643FH59"/>
<dbReference type="Pfam" id="PF05114">
    <property type="entry name" value="MbnB_TglH_ChrH"/>
    <property type="match status" value="1"/>
</dbReference>
<dbReference type="PANTHER" id="PTHR42194:SF1">
    <property type="entry name" value="UPF0276 PROTEIN HI_1600"/>
    <property type="match status" value="1"/>
</dbReference>
<comment type="similarity">
    <text evidence="1">Belongs to the UPF0276 family.</text>
</comment>
<comment type="caution">
    <text evidence="3">The sequence shown here is derived from an EMBL/GenBank/DDBJ whole genome shotgun (WGS) entry which is preliminary data.</text>
</comment>
<dbReference type="HAMAP" id="MF_00697">
    <property type="entry name" value="UPF0276"/>
    <property type="match status" value="1"/>
</dbReference>
<dbReference type="Proteomes" id="UP000430120">
    <property type="component" value="Unassembled WGS sequence"/>
</dbReference>
<dbReference type="InterPro" id="IPR036237">
    <property type="entry name" value="Xyl_isomerase-like_sf"/>
</dbReference>
<evidence type="ECO:0000313" key="3">
    <source>
        <dbReference type="EMBL" id="KAB0584897.1"/>
    </source>
</evidence>